<feature type="domain" description="Tify" evidence="6">
    <location>
        <begin position="203"/>
        <end position="235"/>
    </location>
</feature>
<dbReference type="GO" id="GO:0007165">
    <property type="term" value="P:signal transduction"/>
    <property type="evidence" value="ECO:0007669"/>
    <property type="project" value="InterPro"/>
</dbReference>
<dbReference type="InterPro" id="IPR012463">
    <property type="entry name" value="Ninja_motif"/>
</dbReference>
<evidence type="ECO:0000313" key="7">
    <source>
        <dbReference type="EMBL" id="KAK1364129.1"/>
    </source>
</evidence>
<dbReference type="PANTHER" id="PTHR31413">
    <property type="entry name" value="AFP HOMOLOG 2"/>
    <property type="match status" value="1"/>
</dbReference>
<proteinExistence type="inferred from homology"/>
<keyword evidence="8" id="KW-1185">Reference proteome</keyword>
<reference evidence="7" key="1">
    <citation type="submission" date="2023-02" db="EMBL/GenBank/DDBJ databases">
        <title>Genome of toxic invasive species Heracleum sosnowskyi carries increased number of genes despite the absence of recent whole-genome duplications.</title>
        <authorList>
            <person name="Schelkunov M."/>
            <person name="Shtratnikova V."/>
            <person name="Makarenko M."/>
            <person name="Klepikova A."/>
            <person name="Omelchenko D."/>
            <person name="Novikova G."/>
            <person name="Obukhova E."/>
            <person name="Bogdanov V."/>
            <person name="Penin A."/>
            <person name="Logacheva M."/>
        </authorList>
    </citation>
    <scope>NUCLEOTIDE SEQUENCE</scope>
    <source>
        <strain evidence="7">Hsosn_3</strain>
        <tissue evidence="7">Leaf</tissue>
    </source>
</reference>
<dbReference type="AlphaFoldDB" id="A0AAD8M934"/>
<evidence type="ECO:0000313" key="8">
    <source>
        <dbReference type="Proteomes" id="UP001237642"/>
    </source>
</evidence>
<evidence type="ECO:0000256" key="1">
    <source>
        <dbReference type="ARBA" id="ARBA00004123"/>
    </source>
</evidence>
<dbReference type="Pfam" id="PF16135">
    <property type="entry name" value="TDBD"/>
    <property type="match status" value="1"/>
</dbReference>
<comment type="caution">
    <text evidence="7">The sequence shown here is derived from an EMBL/GenBank/DDBJ whole genome shotgun (WGS) entry which is preliminary data.</text>
</comment>
<dbReference type="InterPro" id="IPR032308">
    <property type="entry name" value="TDBD"/>
</dbReference>
<dbReference type="Pfam" id="PF07897">
    <property type="entry name" value="EAR"/>
    <property type="match status" value="1"/>
</dbReference>
<evidence type="ECO:0000256" key="3">
    <source>
        <dbReference type="ARBA" id="ARBA00023242"/>
    </source>
</evidence>
<accession>A0AAD8M934</accession>
<keyword evidence="3 4" id="KW-0539">Nucleus</keyword>
<organism evidence="7 8">
    <name type="scientific">Heracleum sosnowskyi</name>
    <dbReference type="NCBI Taxonomy" id="360622"/>
    <lineage>
        <taxon>Eukaryota</taxon>
        <taxon>Viridiplantae</taxon>
        <taxon>Streptophyta</taxon>
        <taxon>Embryophyta</taxon>
        <taxon>Tracheophyta</taxon>
        <taxon>Spermatophyta</taxon>
        <taxon>Magnoliopsida</taxon>
        <taxon>eudicotyledons</taxon>
        <taxon>Gunneridae</taxon>
        <taxon>Pentapetalae</taxon>
        <taxon>asterids</taxon>
        <taxon>campanulids</taxon>
        <taxon>Apiales</taxon>
        <taxon>Apiaceae</taxon>
        <taxon>Apioideae</taxon>
        <taxon>apioid superclade</taxon>
        <taxon>Tordylieae</taxon>
        <taxon>Tordyliinae</taxon>
        <taxon>Heracleum</taxon>
    </lineage>
</organism>
<evidence type="ECO:0000256" key="2">
    <source>
        <dbReference type="ARBA" id="ARBA00006081"/>
    </source>
</evidence>
<dbReference type="PANTHER" id="PTHR31413:SF31">
    <property type="entry name" value="NINJA-FAMILY PROTEIN AFP3"/>
    <property type="match status" value="1"/>
</dbReference>
<evidence type="ECO:0000259" key="5">
    <source>
        <dbReference type="Pfam" id="PF07897"/>
    </source>
</evidence>
<protein>
    <recommendedName>
        <fullName evidence="4">Ninja-family protein</fullName>
    </recommendedName>
    <alternativeName>
        <fullName evidence="4">ABI-binding protein</fullName>
    </alternativeName>
</protein>
<name>A0AAD8M934_9APIA</name>
<dbReference type="GO" id="GO:0005634">
    <property type="term" value="C:nucleus"/>
    <property type="evidence" value="ECO:0007669"/>
    <property type="project" value="UniProtKB-SubCell"/>
</dbReference>
<dbReference type="GO" id="GO:0009737">
    <property type="term" value="P:response to abscisic acid"/>
    <property type="evidence" value="ECO:0007669"/>
    <property type="project" value="TreeGrafter"/>
</dbReference>
<sequence length="251" mass="27306">MVYSINSLVSPPSMKGKETVVEETDGNIDLNLSLSLNGRFGVDPQRNRKVTGPSSHSNVLITPGQRSSAVFNENGAELKKWPSLPTGTEGKEMGIRRQELQSLALMDANKRRSLDSSSSSTISYFQNQTIEGHGFPANIGCSAYKNQGNSVQVVAENMSRKAKPAQEVNGRVFRKLEDMPHVFTTISGRKIKGFLSQYDKEGISIICACHCYSMTPAEFIKHAGGGNVANPERQIIIKHAVGDGEVVNPPN</sequence>
<evidence type="ECO:0000259" key="6">
    <source>
        <dbReference type="Pfam" id="PF16135"/>
    </source>
</evidence>
<dbReference type="InterPro" id="IPR031307">
    <property type="entry name" value="Ninja_fam"/>
</dbReference>
<comment type="function">
    <text evidence="4">Acts as a negative regulator of abscisic acid (ABA) response.</text>
</comment>
<dbReference type="Proteomes" id="UP001237642">
    <property type="component" value="Unassembled WGS sequence"/>
</dbReference>
<feature type="domain" description="Ethylene-responsive binding factor-associated repression" evidence="5">
    <location>
        <begin position="27"/>
        <end position="55"/>
    </location>
</feature>
<gene>
    <name evidence="7" type="ORF">POM88_039690</name>
</gene>
<evidence type="ECO:0000256" key="4">
    <source>
        <dbReference type="RuleBase" id="RU369029"/>
    </source>
</evidence>
<comment type="similarity">
    <text evidence="2 4">Belongs to the Ninja family.</text>
</comment>
<reference evidence="7" key="2">
    <citation type="submission" date="2023-05" db="EMBL/GenBank/DDBJ databases">
        <authorList>
            <person name="Schelkunov M.I."/>
        </authorList>
    </citation>
    <scope>NUCLEOTIDE SEQUENCE</scope>
    <source>
        <strain evidence="7">Hsosn_3</strain>
        <tissue evidence="7">Leaf</tissue>
    </source>
</reference>
<dbReference type="EMBL" id="JAUIZM010000009">
    <property type="protein sequence ID" value="KAK1364129.1"/>
    <property type="molecule type" value="Genomic_DNA"/>
</dbReference>
<dbReference type="GO" id="GO:0045892">
    <property type="term" value="P:negative regulation of DNA-templated transcription"/>
    <property type="evidence" value="ECO:0007669"/>
    <property type="project" value="TreeGrafter"/>
</dbReference>
<comment type="subcellular location">
    <subcellularLocation>
        <location evidence="1 4">Nucleus</location>
    </subcellularLocation>
</comment>